<feature type="region of interest" description="Disordered" evidence="1">
    <location>
        <begin position="52"/>
        <end position="75"/>
    </location>
</feature>
<sequence>MAAPRRSRPHRGRAAWSVVGVTLLAIFVMALSYVALMQHGSVVSAGSTPGTTAAPGADVTAPPTEGQSPESAPAAVTPVAVPNRVIAAIDVDSAVRVVATECPTPSTIETTGDAGATWRPLEAAAVASVQRVSADADAFVSLLGLATEGCAPDYEQSFVGGEAWETAPDELAASWFIDPANRAGVHSPTGDRQAPCAVVVQVAVIDENSAAVLCDDASVHATTDAGNTWMPPAPVPGAAAIGVGADAYRVAVVNQNGCAGAQLVGLGVAPGGLAPIAAGACLPATVAPGEAAVASAADGTTWLWAGDALGRTQDGGATWL</sequence>
<name>A0A917PT67_9MICO</name>
<organism evidence="3 4">
    <name type="scientific">Agromyces bauzanensis</name>
    <dbReference type="NCBI Taxonomy" id="1308924"/>
    <lineage>
        <taxon>Bacteria</taxon>
        <taxon>Bacillati</taxon>
        <taxon>Actinomycetota</taxon>
        <taxon>Actinomycetes</taxon>
        <taxon>Micrococcales</taxon>
        <taxon>Microbacteriaceae</taxon>
        <taxon>Agromyces</taxon>
    </lineage>
</organism>
<evidence type="ECO:0000313" key="4">
    <source>
        <dbReference type="Proteomes" id="UP000636956"/>
    </source>
</evidence>
<evidence type="ECO:0000313" key="3">
    <source>
        <dbReference type="EMBL" id="GGJ90161.1"/>
    </source>
</evidence>
<keyword evidence="2" id="KW-0812">Transmembrane</keyword>
<dbReference type="SUPFAM" id="SSF110296">
    <property type="entry name" value="Oligoxyloglucan reducing end-specific cellobiohydrolase"/>
    <property type="match status" value="1"/>
</dbReference>
<feature type="transmembrane region" description="Helical" evidence="2">
    <location>
        <begin position="14"/>
        <end position="36"/>
    </location>
</feature>
<reference evidence="3" key="1">
    <citation type="journal article" date="2014" name="Int. J. Syst. Evol. Microbiol.">
        <title>Complete genome sequence of Corynebacterium casei LMG S-19264T (=DSM 44701T), isolated from a smear-ripened cheese.</title>
        <authorList>
            <consortium name="US DOE Joint Genome Institute (JGI-PGF)"/>
            <person name="Walter F."/>
            <person name="Albersmeier A."/>
            <person name="Kalinowski J."/>
            <person name="Ruckert C."/>
        </authorList>
    </citation>
    <scope>NUCLEOTIDE SEQUENCE</scope>
    <source>
        <strain evidence="3">CGMCC 1.8984</strain>
    </source>
</reference>
<dbReference type="RefSeq" id="WP_188744299.1">
    <property type="nucleotide sequence ID" value="NZ_BAABFW010000027.1"/>
</dbReference>
<dbReference type="Proteomes" id="UP000636956">
    <property type="component" value="Unassembled WGS sequence"/>
</dbReference>
<reference evidence="3" key="2">
    <citation type="submission" date="2020-09" db="EMBL/GenBank/DDBJ databases">
        <authorList>
            <person name="Sun Q."/>
            <person name="Zhou Y."/>
        </authorList>
    </citation>
    <scope>NUCLEOTIDE SEQUENCE</scope>
    <source>
        <strain evidence="3">CGMCC 1.8984</strain>
    </source>
</reference>
<proteinExistence type="predicted"/>
<evidence type="ECO:0000256" key="1">
    <source>
        <dbReference type="SAM" id="MobiDB-lite"/>
    </source>
</evidence>
<accession>A0A917PT67</accession>
<keyword evidence="4" id="KW-1185">Reference proteome</keyword>
<comment type="caution">
    <text evidence="3">The sequence shown here is derived from an EMBL/GenBank/DDBJ whole genome shotgun (WGS) entry which is preliminary data.</text>
</comment>
<protein>
    <submittedName>
        <fullName evidence="3">Uncharacterized protein</fullName>
    </submittedName>
</protein>
<keyword evidence="2" id="KW-1133">Transmembrane helix</keyword>
<dbReference type="AlphaFoldDB" id="A0A917PT67"/>
<gene>
    <name evidence="3" type="ORF">GCM10011372_30880</name>
</gene>
<evidence type="ECO:0000256" key="2">
    <source>
        <dbReference type="SAM" id="Phobius"/>
    </source>
</evidence>
<keyword evidence="2" id="KW-0472">Membrane</keyword>
<dbReference type="EMBL" id="BMMD01000021">
    <property type="protein sequence ID" value="GGJ90161.1"/>
    <property type="molecule type" value="Genomic_DNA"/>
</dbReference>